<evidence type="ECO:0000313" key="3">
    <source>
        <dbReference type="Proteomes" id="UP000279470"/>
    </source>
</evidence>
<evidence type="ECO:0008006" key="4">
    <source>
        <dbReference type="Google" id="ProtNLM"/>
    </source>
</evidence>
<keyword evidence="1" id="KW-1133">Transmembrane helix</keyword>
<dbReference type="AlphaFoldDB" id="A0A3R9XUX7"/>
<protein>
    <recommendedName>
        <fullName evidence="4">Dolichol kinase</fullName>
    </recommendedName>
</protein>
<proteinExistence type="predicted"/>
<keyword evidence="1" id="KW-0472">Membrane</keyword>
<feature type="transmembrane region" description="Helical" evidence="1">
    <location>
        <begin position="107"/>
        <end position="127"/>
    </location>
</feature>
<dbReference type="InterPro" id="IPR037997">
    <property type="entry name" value="Dgk1-like"/>
</dbReference>
<dbReference type="PANTHER" id="PTHR31303:SF1">
    <property type="entry name" value="CTP-DEPENDENT DIACYLGLYCEROL KINASE 1"/>
    <property type="match status" value="1"/>
</dbReference>
<gene>
    <name evidence="2" type="ORF">EIC27_03575</name>
</gene>
<organism evidence="2 3">
    <name type="scientific">Candidatus Aquarickettsia rohweri</name>
    <dbReference type="NCBI Taxonomy" id="2602574"/>
    <lineage>
        <taxon>Bacteria</taxon>
        <taxon>Pseudomonadati</taxon>
        <taxon>Pseudomonadota</taxon>
        <taxon>Alphaproteobacteria</taxon>
        <taxon>Rickettsiales</taxon>
        <taxon>Candidatus Midichloriaceae</taxon>
        <taxon>Candidatus Aquarickettsia</taxon>
    </lineage>
</organism>
<feature type="transmembrane region" description="Helical" evidence="1">
    <location>
        <begin position="139"/>
        <end position="157"/>
    </location>
</feature>
<dbReference type="OrthoDB" id="8149352at2"/>
<dbReference type="EMBL" id="RXFM01000042">
    <property type="protein sequence ID" value="RST66497.1"/>
    <property type="molecule type" value="Genomic_DNA"/>
</dbReference>
<name>A0A3R9XUX7_9RICK</name>
<reference evidence="3" key="1">
    <citation type="submission" date="2018-11" db="EMBL/GenBank/DDBJ databases">
        <title>Phylogenetic, genomic, and biogeographic characterization of a novel and ubiquitous marine invertebrate-associated Rickettsiales parasite, Candidatus Marinoinvertebrata rohwerii, gen. nov., sp. nov.</title>
        <authorList>
            <person name="Klinges J.G."/>
            <person name="Rosales S.M."/>
            <person name="Mcminds R."/>
            <person name="Shaver E.C."/>
            <person name="Shantz A."/>
            <person name="Peters E.C."/>
            <person name="Burkepile D.E."/>
            <person name="Silliman B.R."/>
            <person name="Vega Thurber R.L."/>
        </authorList>
    </citation>
    <scope>NUCLEOTIDE SEQUENCE [LARGE SCALE GENOMIC DNA]</scope>
    <source>
        <strain evidence="3">a_cerv_44</strain>
    </source>
</reference>
<dbReference type="Pfam" id="PF01148">
    <property type="entry name" value="CTP_transf_1"/>
    <property type="match status" value="1"/>
</dbReference>
<accession>A0A3R9XUX7</accession>
<dbReference type="PANTHER" id="PTHR31303">
    <property type="entry name" value="CTP-DEPENDENT DIACYLGLYCEROL KINASE 1"/>
    <property type="match status" value="1"/>
</dbReference>
<dbReference type="RefSeq" id="WP_126044771.1">
    <property type="nucleotide sequence ID" value="NZ_RXFM01000042.1"/>
</dbReference>
<feature type="transmembrane region" description="Helical" evidence="1">
    <location>
        <begin position="35"/>
        <end position="51"/>
    </location>
</feature>
<feature type="transmembrane region" description="Helical" evidence="1">
    <location>
        <begin position="83"/>
        <end position="101"/>
    </location>
</feature>
<dbReference type="GO" id="GO:0004143">
    <property type="term" value="F:ATP-dependent diacylglycerol kinase activity"/>
    <property type="evidence" value="ECO:0007669"/>
    <property type="project" value="InterPro"/>
</dbReference>
<feature type="transmembrane region" description="Helical" evidence="1">
    <location>
        <begin position="12"/>
        <end position="29"/>
    </location>
</feature>
<sequence>MNKKHQADIYIEFYRKSIHLLGLIFPVLYHFSKNSTMIVLITALLVLSFIVDKIRVKFNLLEYNFFKKIGLSQIYRKHEQKSYSALTFAFIGMLICLLISSKPVFNLAISILILSDTNASIIGKLFGKTKINGKSIEGSIAFFLTSCAISLFITFIYELDYKFLFTSLLASLLSAIVELYSNNAKLNDNMIIPISVSAIMTIFGY</sequence>
<comment type="caution">
    <text evidence="2">The sequence shown here is derived from an EMBL/GenBank/DDBJ whole genome shotgun (WGS) entry which is preliminary data.</text>
</comment>
<keyword evidence="3" id="KW-1185">Reference proteome</keyword>
<evidence type="ECO:0000256" key="1">
    <source>
        <dbReference type="SAM" id="Phobius"/>
    </source>
</evidence>
<evidence type="ECO:0000313" key="2">
    <source>
        <dbReference type="EMBL" id="RST66497.1"/>
    </source>
</evidence>
<dbReference type="Proteomes" id="UP000279470">
    <property type="component" value="Unassembled WGS sequence"/>
</dbReference>
<feature type="transmembrane region" description="Helical" evidence="1">
    <location>
        <begin position="163"/>
        <end position="181"/>
    </location>
</feature>
<keyword evidence="1" id="KW-0812">Transmembrane</keyword>